<keyword evidence="3" id="KW-1185">Reference proteome</keyword>
<organism evidence="2 3">
    <name type="scientific">Lithospermum erythrorhizon</name>
    <name type="common">Purple gromwell</name>
    <name type="synonym">Lithospermum officinale var. erythrorhizon</name>
    <dbReference type="NCBI Taxonomy" id="34254"/>
    <lineage>
        <taxon>Eukaryota</taxon>
        <taxon>Viridiplantae</taxon>
        <taxon>Streptophyta</taxon>
        <taxon>Embryophyta</taxon>
        <taxon>Tracheophyta</taxon>
        <taxon>Spermatophyta</taxon>
        <taxon>Magnoliopsida</taxon>
        <taxon>eudicotyledons</taxon>
        <taxon>Gunneridae</taxon>
        <taxon>Pentapetalae</taxon>
        <taxon>asterids</taxon>
        <taxon>lamiids</taxon>
        <taxon>Boraginales</taxon>
        <taxon>Boraginaceae</taxon>
        <taxon>Boraginoideae</taxon>
        <taxon>Lithospermeae</taxon>
        <taxon>Lithospermum</taxon>
    </lineage>
</organism>
<evidence type="ECO:0000313" key="3">
    <source>
        <dbReference type="Proteomes" id="UP001454036"/>
    </source>
</evidence>
<protein>
    <recommendedName>
        <fullName evidence="1">Reverse transcriptase domain-containing protein</fullName>
    </recommendedName>
</protein>
<dbReference type="AlphaFoldDB" id="A0AAV3PG43"/>
<dbReference type="PANTHER" id="PTHR24559">
    <property type="entry name" value="TRANSPOSON TY3-I GAG-POL POLYPROTEIN"/>
    <property type="match status" value="1"/>
</dbReference>
<sequence>MDGSSGYNQIRMAPEDEDLTAFRTPKGVYCYNVMPFGLKNARATYQRAMQKVFDDILHKNVEFYVDDLMVKSRKRADHPQDLRMMGSRSSRQRSILSHHYESRIIYTRVGEVGIPASFHFELDRKMSTFQQVNEEGYSFPVGCRMFHNIQESQRIFNEPSSAGCTHSREAPYTICGSTRVVCGSIIGTRE</sequence>
<proteinExistence type="predicted"/>
<name>A0AAV3PG43_LITER</name>
<dbReference type="Proteomes" id="UP001454036">
    <property type="component" value="Unassembled WGS sequence"/>
</dbReference>
<gene>
    <name evidence="2" type="ORF">LIER_08956</name>
</gene>
<feature type="domain" description="Reverse transcriptase" evidence="1">
    <location>
        <begin position="1"/>
        <end position="96"/>
    </location>
</feature>
<evidence type="ECO:0000259" key="1">
    <source>
        <dbReference type="Pfam" id="PF00078"/>
    </source>
</evidence>
<reference evidence="2 3" key="1">
    <citation type="submission" date="2024-01" db="EMBL/GenBank/DDBJ databases">
        <title>The complete chloroplast genome sequence of Lithospermum erythrorhizon: insights into the phylogenetic relationship among Boraginaceae species and the maternal lineages of purple gromwells.</title>
        <authorList>
            <person name="Okada T."/>
            <person name="Watanabe K."/>
        </authorList>
    </citation>
    <scope>NUCLEOTIDE SEQUENCE [LARGE SCALE GENOMIC DNA]</scope>
</reference>
<comment type="caution">
    <text evidence="2">The sequence shown here is derived from an EMBL/GenBank/DDBJ whole genome shotgun (WGS) entry which is preliminary data.</text>
</comment>
<dbReference type="InterPro" id="IPR043502">
    <property type="entry name" value="DNA/RNA_pol_sf"/>
</dbReference>
<dbReference type="SUPFAM" id="SSF56672">
    <property type="entry name" value="DNA/RNA polymerases"/>
    <property type="match status" value="1"/>
</dbReference>
<dbReference type="PANTHER" id="PTHR24559:SF439">
    <property type="entry name" value="RETROTRANSPOSON, UNCLASSIFIED-LIKE PROTEIN"/>
    <property type="match status" value="1"/>
</dbReference>
<dbReference type="Gene3D" id="3.30.70.270">
    <property type="match status" value="1"/>
</dbReference>
<evidence type="ECO:0000313" key="2">
    <source>
        <dbReference type="EMBL" id="GAA0149897.1"/>
    </source>
</evidence>
<dbReference type="EMBL" id="BAABME010001488">
    <property type="protein sequence ID" value="GAA0149897.1"/>
    <property type="molecule type" value="Genomic_DNA"/>
</dbReference>
<dbReference type="InterPro" id="IPR000477">
    <property type="entry name" value="RT_dom"/>
</dbReference>
<dbReference type="Pfam" id="PF00078">
    <property type="entry name" value="RVT_1"/>
    <property type="match status" value="1"/>
</dbReference>
<dbReference type="InterPro" id="IPR053134">
    <property type="entry name" value="RNA-dir_DNA_polymerase"/>
</dbReference>
<accession>A0AAV3PG43</accession>
<dbReference type="CDD" id="cd01647">
    <property type="entry name" value="RT_LTR"/>
    <property type="match status" value="1"/>
</dbReference>
<dbReference type="InterPro" id="IPR043128">
    <property type="entry name" value="Rev_trsase/Diguanyl_cyclase"/>
</dbReference>